<sequence>MSAQQPDVSSLTTWEDAFQYPLPVVRKLEQQLRRNMEDNRQKLRTLVGASYRDLLGTAERIIDMDEQIQGVESHLGDIGRKCNARMLERIESNHVQMKKERATSEQARYGALAQTKVLQNALVVTVRIIKANEDALLASKLLVLARLLHKSVAESEQAPAVLEDLAKRMRRTRKRLLSYIERSLVRADVDKKFTLQTLCAYALISNSSPKDVLRHFLQVRFTQLESRAESASEADLMDALDLFQRTLADTRELFPKRFLESLSQISKVALTRDVGVRAVVELNLDVYEQWIAPDVRNFIPWISHESIVISEVKNALSSWARHAQKYLLQGLTDCLAQQTEAKQVLEMRHKVLSKYLSLGARFRDESQLRAINDMRGAFLAKLETLTKEAAELALSDMFPDAHDQSAGQGRDLDLWNLAGENLDLGRGATAFRQAVLRRQHGRSDGIRRHTQLFDEWIERLERTKSIAVALRATKWDDDVELDLDDLDDGETMLTALSKQDPQRLEEALLEAATATLRKTYTVIEEHAKGENVDVALHVRMLRELDLRKRGLVATFASFDTVSCDHAVVRSLHLRIATSVADPPLAAYSRWMRVLRYIPTSLWDGTPNLPVQPSTGTFRFLTDLHRQMSASGTDLWAPDAVQTLKASIIEQLAERDVFDVITAREVEVLEDDDHEEEDKVADEAETESTAKESKIDAQLREQHLQMALDGFYLQRALQVSSIVGSSNDNVKASGEGRFSTTVDQLMQHVGLEPAAQERLRKNAHEYWRRTFLLFGLLSG</sequence>
<evidence type="ECO:0000256" key="6">
    <source>
        <dbReference type="ARBA" id="ARBA00023034"/>
    </source>
</evidence>
<dbReference type="GO" id="GO:0000139">
    <property type="term" value="C:Golgi membrane"/>
    <property type="evidence" value="ECO:0007669"/>
    <property type="project" value="UniProtKB-SubCell"/>
</dbReference>
<keyword evidence="4" id="KW-0813">Transport</keyword>
<dbReference type="GeneID" id="54361497"/>
<comment type="subcellular location">
    <subcellularLocation>
        <location evidence="1">Golgi apparatus membrane</location>
        <topology evidence="1">Peripheral membrane protein</topology>
    </subcellularLocation>
</comment>
<dbReference type="AlphaFoldDB" id="A0A6J3MHI4"/>
<dbReference type="Proteomes" id="UP000504637">
    <property type="component" value="Unplaced"/>
</dbReference>
<evidence type="ECO:0000256" key="4">
    <source>
        <dbReference type="ARBA" id="ARBA00022448"/>
    </source>
</evidence>
<keyword evidence="9" id="KW-1185">Reference proteome</keyword>
<dbReference type="PANTHER" id="PTHR31658">
    <property type="entry name" value="CONSERVED OLIGOMERIC GOLGI COMPLEX SUBUNIT 1"/>
    <property type="match status" value="1"/>
</dbReference>
<dbReference type="Pfam" id="PF08700">
    <property type="entry name" value="VPS51_Exo84_N"/>
    <property type="match status" value="1"/>
</dbReference>
<evidence type="ECO:0000313" key="9">
    <source>
        <dbReference type="Proteomes" id="UP000504637"/>
    </source>
</evidence>
<comment type="similarity">
    <text evidence="2">Belongs to the COG1 family.</text>
</comment>
<reference evidence="10" key="3">
    <citation type="submission" date="2025-08" db="UniProtKB">
        <authorList>
            <consortium name="RefSeq"/>
        </authorList>
    </citation>
    <scope>IDENTIFICATION</scope>
    <source>
        <strain evidence="10">CBS 342.82</strain>
    </source>
</reference>
<name>A0A6J3MHI4_9PEZI</name>
<reference evidence="10" key="2">
    <citation type="submission" date="2020-04" db="EMBL/GenBank/DDBJ databases">
        <authorList>
            <consortium name="NCBI Genome Project"/>
        </authorList>
    </citation>
    <scope>NUCLEOTIDE SEQUENCE</scope>
    <source>
        <strain evidence="10">CBS 342.82</strain>
    </source>
</reference>
<organism evidence="10">
    <name type="scientific">Dissoconium aciculare CBS 342.82</name>
    <dbReference type="NCBI Taxonomy" id="1314786"/>
    <lineage>
        <taxon>Eukaryota</taxon>
        <taxon>Fungi</taxon>
        <taxon>Dikarya</taxon>
        <taxon>Ascomycota</taxon>
        <taxon>Pezizomycotina</taxon>
        <taxon>Dothideomycetes</taxon>
        <taxon>Dothideomycetidae</taxon>
        <taxon>Mycosphaerellales</taxon>
        <taxon>Dissoconiaceae</taxon>
        <taxon>Dissoconium</taxon>
    </lineage>
</organism>
<evidence type="ECO:0000256" key="8">
    <source>
        <dbReference type="SAM" id="MobiDB-lite"/>
    </source>
</evidence>
<keyword evidence="5" id="KW-0653">Protein transport</keyword>
<dbReference type="PANTHER" id="PTHR31658:SF0">
    <property type="entry name" value="CONSERVED OLIGOMERIC GOLGI COMPLEX SUBUNIT 1"/>
    <property type="match status" value="1"/>
</dbReference>
<gene>
    <name evidence="10" type="ORF">K489DRAFT_375492</name>
</gene>
<reference evidence="10" key="1">
    <citation type="submission" date="2020-01" db="EMBL/GenBank/DDBJ databases">
        <authorList>
            <consortium name="DOE Joint Genome Institute"/>
            <person name="Haridas S."/>
            <person name="Albert R."/>
            <person name="Binder M."/>
            <person name="Bloem J."/>
            <person name="Labutti K."/>
            <person name="Salamov A."/>
            <person name="Andreopoulos B."/>
            <person name="Baker S.E."/>
            <person name="Barry K."/>
            <person name="Bills G."/>
            <person name="Bluhm B.H."/>
            <person name="Cannon C."/>
            <person name="Castanera R."/>
            <person name="Culley D.E."/>
            <person name="Daum C."/>
            <person name="Ezra D."/>
            <person name="Gonzalez J.B."/>
            <person name="Henrissat B."/>
            <person name="Kuo A."/>
            <person name="Liang C."/>
            <person name="Lipzen A."/>
            <person name="Lutzoni F."/>
            <person name="Magnuson J."/>
            <person name="Mondo S."/>
            <person name="Nolan M."/>
            <person name="Ohm R."/>
            <person name="Pangilinan J."/>
            <person name="Park H.-J."/>
            <person name="Ramirez L."/>
            <person name="Alfaro M."/>
            <person name="Sun H."/>
            <person name="Tritt A."/>
            <person name="Yoshinaga Y."/>
            <person name="Zwiers L.-H."/>
            <person name="Turgeon B.G."/>
            <person name="Goodwin S.B."/>
            <person name="Spatafora J.W."/>
            <person name="Crous P.W."/>
            <person name="Grigoriev I.V."/>
        </authorList>
    </citation>
    <scope>NUCLEOTIDE SEQUENCE</scope>
    <source>
        <strain evidence="10">CBS 342.82</strain>
    </source>
</reference>
<dbReference type="GO" id="GO:0017119">
    <property type="term" value="C:Golgi transport complex"/>
    <property type="evidence" value="ECO:0007669"/>
    <property type="project" value="InterPro"/>
</dbReference>
<dbReference type="RefSeq" id="XP_033464436.1">
    <property type="nucleotide sequence ID" value="XM_033603697.1"/>
</dbReference>
<keyword evidence="6" id="KW-0333">Golgi apparatus</keyword>
<dbReference type="InterPro" id="IPR033370">
    <property type="entry name" value="COG1"/>
</dbReference>
<feature type="region of interest" description="Disordered" evidence="8">
    <location>
        <begin position="669"/>
        <end position="692"/>
    </location>
</feature>
<evidence type="ECO:0000256" key="5">
    <source>
        <dbReference type="ARBA" id="ARBA00022927"/>
    </source>
</evidence>
<evidence type="ECO:0000256" key="3">
    <source>
        <dbReference type="ARBA" id="ARBA00020978"/>
    </source>
</evidence>
<dbReference type="OrthoDB" id="46189at2759"/>
<dbReference type="GO" id="GO:0006891">
    <property type="term" value="P:intra-Golgi vesicle-mediated transport"/>
    <property type="evidence" value="ECO:0007669"/>
    <property type="project" value="InterPro"/>
</dbReference>
<evidence type="ECO:0000256" key="7">
    <source>
        <dbReference type="ARBA" id="ARBA00023136"/>
    </source>
</evidence>
<evidence type="ECO:0000256" key="1">
    <source>
        <dbReference type="ARBA" id="ARBA00004395"/>
    </source>
</evidence>
<evidence type="ECO:0000256" key="2">
    <source>
        <dbReference type="ARBA" id="ARBA00006653"/>
    </source>
</evidence>
<protein>
    <recommendedName>
        <fullName evidence="3">Conserved oligomeric Golgi complex subunit 1</fullName>
    </recommendedName>
</protein>
<proteinExistence type="inferred from homology"/>
<keyword evidence="7" id="KW-0472">Membrane</keyword>
<accession>A0A6J3MHI4</accession>
<evidence type="ECO:0000313" key="10">
    <source>
        <dbReference type="RefSeq" id="XP_033464436.1"/>
    </source>
</evidence>
<feature type="compositionally biased region" description="Acidic residues" evidence="8">
    <location>
        <begin position="669"/>
        <end position="685"/>
    </location>
</feature>
<dbReference type="GO" id="GO:0015031">
    <property type="term" value="P:protein transport"/>
    <property type="evidence" value="ECO:0007669"/>
    <property type="project" value="UniProtKB-KW"/>
</dbReference>